<proteinExistence type="predicted"/>
<reference evidence="1" key="1">
    <citation type="submission" date="2023-10" db="EMBL/GenBank/DDBJ databases">
        <title>Genome assembly of Pristionchus species.</title>
        <authorList>
            <person name="Yoshida K."/>
            <person name="Sommer R.J."/>
        </authorList>
    </citation>
    <scope>NUCLEOTIDE SEQUENCE</scope>
    <source>
        <strain evidence="1">RS5133</strain>
    </source>
</reference>
<sequence>LLRRLNTATPLHSKTLATLLRDFPFRRISRIDHCSVLVDVVAEHNLQRAAACLHGLEWDGVKLFVAISFVA</sequence>
<dbReference type="EMBL" id="BTSY01000006">
    <property type="protein sequence ID" value="GMT32107.1"/>
    <property type="molecule type" value="Genomic_DNA"/>
</dbReference>
<dbReference type="AlphaFoldDB" id="A0AAV5WJH2"/>
<evidence type="ECO:0000313" key="2">
    <source>
        <dbReference type="Proteomes" id="UP001432322"/>
    </source>
</evidence>
<name>A0AAV5WJH2_9BILA</name>
<dbReference type="Proteomes" id="UP001432322">
    <property type="component" value="Unassembled WGS sequence"/>
</dbReference>
<organism evidence="1 2">
    <name type="scientific">Pristionchus fissidentatus</name>
    <dbReference type="NCBI Taxonomy" id="1538716"/>
    <lineage>
        <taxon>Eukaryota</taxon>
        <taxon>Metazoa</taxon>
        <taxon>Ecdysozoa</taxon>
        <taxon>Nematoda</taxon>
        <taxon>Chromadorea</taxon>
        <taxon>Rhabditida</taxon>
        <taxon>Rhabditina</taxon>
        <taxon>Diplogasteromorpha</taxon>
        <taxon>Diplogasteroidea</taxon>
        <taxon>Neodiplogasteridae</taxon>
        <taxon>Pristionchus</taxon>
    </lineage>
</organism>
<gene>
    <name evidence="1" type="ORF">PFISCL1PPCAC_23404</name>
</gene>
<evidence type="ECO:0000313" key="1">
    <source>
        <dbReference type="EMBL" id="GMT32107.1"/>
    </source>
</evidence>
<feature type="non-terminal residue" evidence="1">
    <location>
        <position position="71"/>
    </location>
</feature>
<accession>A0AAV5WJH2</accession>
<comment type="caution">
    <text evidence="1">The sequence shown here is derived from an EMBL/GenBank/DDBJ whole genome shotgun (WGS) entry which is preliminary data.</text>
</comment>
<feature type="non-terminal residue" evidence="1">
    <location>
        <position position="1"/>
    </location>
</feature>
<keyword evidence="2" id="KW-1185">Reference proteome</keyword>
<protein>
    <submittedName>
        <fullName evidence="1">Uncharacterized protein</fullName>
    </submittedName>
</protein>